<organism evidence="2 3">
    <name type="scientific">Lobosporangium transversale</name>
    <dbReference type="NCBI Taxonomy" id="64571"/>
    <lineage>
        <taxon>Eukaryota</taxon>
        <taxon>Fungi</taxon>
        <taxon>Fungi incertae sedis</taxon>
        <taxon>Mucoromycota</taxon>
        <taxon>Mortierellomycotina</taxon>
        <taxon>Mortierellomycetes</taxon>
        <taxon>Mortierellales</taxon>
        <taxon>Mortierellaceae</taxon>
        <taxon>Lobosporangium</taxon>
    </lineage>
</organism>
<dbReference type="RefSeq" id="XP_021878432.1">
    <property type="nucleotide sequence ID" value="XM_022025196.1"/>
</dbReference>
<evidence type="ECO:0000313" key="2">
    <source>
        <dbReference type="EMBL" id="ORZ08504.1"/>
    </source>
</evidence>
<protein>
    <recommendedName>
        <fullName evidence="4">CBM1 domain-containing protein</fullName>
    </recommendedName>
</protein>
<accession>A0A1Y2GFH2</accession>
<dbReference type="EMBL" id="MCFF01000037">
    <property type="protein sequence ID" value="ORZ08504.1"/>
    <property type="molecule type" value="Genomic_DNA"/>
</dbReference>
<feature type="chain" id="PRO_5012643855" description="CBM1 domain-containing protein" evidence="1">
    <location>
        <begin position="21"/>
        <end position="79"/>
    </location>
</feature>
<proteinExistence type="predicted"/>
<comment type="caution">
    <text evidence="2">The sequence shown here is derived from an EMBL/GenBank/DDBJ whole genome shotgun (WGS) entry which is preliminary data.</text>
</comment>
<feature type="signal peptide" evidence="1">
    <location>
        <begin position="1"/>
        <end position="20"/>
    </location>
</feature>
<evidence type="ECO:0000256" key="1">
    <source>
        <dbReference type="SAM" id="SignalP"/>
    </source>
</evidence>
<keyword evidence="1" id="KW-0732">Signal</keyword>
<dbReference type="InParanoid" id="A0A1Y2GFH2"/>
<keyword evidence="3" id="KW-1185">Reference proteome</keyword>
<dbReference type="GeneID" id="33567040"/>
<dbReference type="Proteomes" id="UP000193648">
    <property type="component" value="Unassembled WGS sequence"/>
</dbReference>
<sequence length="79" mass="8669">MKFTAVVLLAAVMSSMVVEANWCQCIDLPTSSLCGTPSTRNPGRNIGTMVQNFLGIWYCDVGSDNSEWYSRCYVGGVCY</sequence>
<name>A0A1Y2GFH2_9FUNG</name>
<gene>
    <name evidence="2" type="ORF">BCR41DRAFT_359315</name>
</gene>
<reference evidence="2 3" key="1">
    <citation type="submission" date="2016-07" db="EMBL/GenBank/DDBJ databases">
        <title>Pervasive Adenine N6-methylation of Active Genes in Fungi.</title>
        <authorList>
            <consortium name="DOE Joint Genome Institute"/>
            <person name="Mondo S.J."/>
            <person name="Dannebaum R.O."/>
            <person name="Kuo R.C."/>
            <person name="Labutti K."/>
            <person name="Haridas S."/>
            <person name="Kuo A."/>
            <person name="Salamov A."/>
            <person name="Ahrendt S.R."/>
            <person name="Lipzen A."/>
            <person name="Sullivan W."/>
            <person name="Andreopoulos W.B."/>
            <person name="Clum A."/>
            <person name="Lindquist E."/>
            <person name="Daum C."/>
            <person name="Ramamoorthy G.K."/>
            <person name="Gryganskyi A."/>
            <person name="Culley D."/>
            <person name="Magnuson J.K."/>
            <person name="James T.Y."/>
            <person name="O'Malley M.A."/>
            <person name="Stajich J.E."/>
            <person name="Spatafora J.W."/>
            <person name="Visel A."/>
            <person name="Grigoriev I.V."/>
        </authorList>
    </citation>
    <scope>NUCLEOTIDE SEQUENCE [LARGE SCALE GENOMIC DNA]</scope>
    <source>
        <strain evidence="2 3">NRRL 3116</strain>
    </source>
</reference>
<evidence type="ECO:0000313" key="3">
    <source>
        <dbReference type="Proteomes" id="UP000193648"/>
    </source>
</evidence>
<evidence type="ECO:0008006" key="4">
    <source>
        <dbReference type="Google" id="ProtNLM"/>
    </source>
</evidence>
<dbReference type="AlphaFoldDB" id="A0A1Y2GFH2"/>